<accession>A0ABQ6HVZ9</accession>
<reference evidence="5" key="1">
    <citation type="journal article" date="2019" name="Int. J. Syst. Evol. Microbiol.">
        <title>The Global Catalogue of Microorganisms (GCM) 10K type strain sequencing project: providing services to taxonomists for standard genome sequencing and annotation.</title>
        <authorList>
            <consortium name="The Broad Institute Genomics Platform"/>
            <consortium name="The Broad Institute Genome Sequencing Center for Infectious Disease"/>
            <person name="Wu L."/>
            <person name="Ma J."/>
        </authorList>
    </citation>
    <scope>NUCLEOTIDE SEQUENCE [LARGE SCALE GENOMIC DNA]</scope>
    <source>
        <strain evidence="5">NBRC 106348</strain>
    </source>
</reference>
<feature type="transmembrane region" description="Helical" evidence="3">
    <location>
        <begin position="100"/>
        <end position="122"/>
    </location>
</feature>
<dbReference type="RefSeq" id="WP_284291566.1">
    <property type="nucleotide sequence ID" value="NZ_BSUK01000001.1"/>
</dbReference>
<organism evidence="4 5">
    <name type="scientific">Luteimicrobium album</name>
    <dbReference type="NCBI Taxonomy" id="1054550"/>
    <lineage>
        <taxon>Bacteria</taxon>
        <taxon>Bacillati</taxon>
        <taxon>Actinomycetota</taxon>
        <taxon>Actinomycetes</taxon>
        <taxon>Micrococcales</taxon>
        <taxon>Luteimicrobium</taxon>
    </lineage>
</organism>
<keyword evidence="3" id="KW-0812">Transmembrane</keyword>
<keyword evidence="1" id="KW-0677">Repeat</keyword>
<dbReference type="SUPFAM" id="SSF141571">
    <property type="entry name" value="Pentapeptide repeat-like"/>
    <property type="match status" value="1"/>
</dbReference>
<evidence type="ECO:0000256" key="3">
    <source>
        <dbReference type="SAM" id="Phobius"/>
    </source>
</evidence>
<evidence type="ECO:0008006" key="6">
    <source>
        <dbReference type="Google" id="ProtNLM"/>
    </source>
</evidence>
<feature type="region of interest" description="Disordered" evidence="2">
    <location>
        <begin position="271"/>
        <end position="293"/>
    </location>
</feature>
<dbReference type="Pfam" id="PF00805">
    <property type="entry name" value="Pentapeptide"/>
    <property type="match status" value="2"/>
</dbReference>
<name>A0ABQ6HVZ9_9MICO</name>
<keyword evidence="3" id="KW-1133">Transmembrane helix</keyword>
<evidence type="ECO:0000313" key="4">
    <source>
        <dbReference type="EMBL" id="GMA22520.1"/>
    </source>
</evidence>
<dbReference type="Proteomes" id="UP001157091">
    <property type="component" value="Unassembled WGS sequence"/>
</dbReference>
<dbReference type="PANTHER" id="PTHR47485">
    <property type="entry name" value="THYLAKOID LUMENAL 17.4 KDA PROTEIN, CHLOROPLASTIC"/>
    <property type="match status" value="1"/>
</dbReference>
<feature type="transmembrane region" description="Helical" evidence="3">
    <location>
        <begin position="167"/>
        <end position="187"/>
    </location>
</feature>
<evidence type="ECO:0000313" key="5">
    <source>
        <dbReference type="Proteomes" id="UP001157091"/>
    </source>
</evidence>
<dbReference type="EMBL" id="BSUK01000001">
    <property type="protein sequence ID" value="GMA22520.1"/>
    <property type="molecule type" value="Genomic_DNA"/>
</dbReference>
<gene>
    <name evidence="4" type="ORF">GCM10025864_02790</name>
</gene>
<feature type="transmembrane region" description="Helical" evidence="3">
    <location>
        <begin position="134"/>
        <end position="155"/>
    </location>
</feature>
<feature type="transmembrane region" description="Helical" evidence="3">
    <location>
        <begin position="194"/>
        <end position="219"/>
    </location>
</feature>
<comment type="caution">
    <text evidence="4">The sequence shown here is derived from an EMBL/GenBank/DDBJ whole genome shotgun (WGS) entry which is preliminary data.</text>
</comment>
<dbReference type="PANTHER" id="PTHR47485:SF1">
    <property type="entry name" value="THYLAKOID LUMENAL 17.4 KDA PROTEIN, CHLOROPLASTIC"/>
    <property type="match status" value="1"/>
</dbReference>
<keyword evidence="3" id="KW-0472">Membrane</keyword>
<proteinExistence type="predicted"/>
<keyword evidence="5" id="KW-1185">Reference proteome</keyword>
<evidence type="ECO:0000256" key="2">
    <source>
        <dbReference type="SAM" id="MobiDB-lite"/>
    </source>
</evidence>
<protein>
    <recommendedName>
        <fullName evidence="6">Pentapeptide repeat-containing protein</fullName>
    </recommendedName>
</protein>
<sequence length="310" mass="31923">MHAEHAVLVSADLAKADFVQATLTGADLRGATLREAHAGQADFLGARLDGADLTDADLTQADLTGASVDGTILSHADLTQTTRPEGYRDADGSGDAPLDAIAALATLLLALAVVVPALRSAARRRRGGKDLRGTGPAAVLAGVVVLAGAVALAAYELRADPDWTDVLMVLPMITVLVFAALFAGLVISRARWGVVGALSTGLGLAGYFVLVSTIMSALLGSVFGEYPRAPSCTAATCAWGYSRGWTGAWVGLALLALCSLVGRLTRRRGRVRPARVSRPDPTGVATPVAAPSPDDVNAAAYQAVRDFRKG</sequence>
<dbReference type="Gene3D" id="2.160.20.80">
    <property type="entry name" value="E3 ubiquitin-protein ligase SopA"/>
    <property type="match status" value="1"/>
</dbReference>
<evidence type="ECO:0000256" key="1">
    <source>
        <dbReference type="ARBA" id="ARBA00022737"/>
    </source>
</evidence>
<dbReference type="InterPro" id="IPR001646">
    <property type="entry name" value="5peptide_repeat"/>
</dbReference>
<feature type="transmembrane region" description="Helical" evidence="3">
    <location>
        <begin position="248"/>
        <end position="265"/>
    </location>
</feature>